<evidence type="ECO:0000313" key="1">
    <source>
        <dbReference type="EMBL" id="JAD81781.1"/>
    </source>
</evidence>
<dbReference type="EMBL" id="GBRH01216114">
    <property type="protein sequence ID" value="JAD81781.1"/>
    <property type="molecule type" value="Transcribed_RNA"/>
</dbReference>
<organism evidence="1">
    <name type="scientific">Arundo donax</name>
    <name type="common">Giant reed</name>
    <name type="synonym">Donax arundinaceus</name>
    <dbReference type="NCBI Taxonomy" id="35708"/>
    <lineage>
        <taxon>Eukaryota</taxon>
        <taxon>Viridiplantae</taxon>
        <taxon>Streptophyta</taxon>
        <taxon>Embryophyta</taxon>
        <taxon>Tracheophyta</taxon>
        <taxon>Spermatophyta</taxon>
        <taxon>Magnoliopsida</taxon>
        <taxon>Liliopsida</taxon>
        <taxon>Poales</taxon>
        <taxon>Poaceae</taxon>
        <taxon>PACMAD clade</taxon>
        <taxon>Arundinoideae</taxon>
        <taxon>Arundineae</taxon>
        <taxon>Arundo</taxon>
    </lineage>
</organism>
<name>A0A0A9D1U0_ARUDO</name>
<accession>A0A0A9D1U0</accession>
<protein>
    <submittedName>
        <fullName evidence="1">Uncharacterized protein</fullName>
    </submittedName>
</protein>
<reference evidence="1" key="1">
    <citation type="submission" date="2014-09" db="EMBL/GenBank/DDBJ databases">
        <authorList>
            <person name="Magalhaes I.L.F."/>
            <person name="Oliveira U."/>
            <person name="Santos F.R."/>
            <person name="Vidigal T.H.D.A."/>
            <person name="Brescovit A.D."/>
            <person name="Santos A.J."/>
        </authorList>
    </citation>
    <scope>NUCLEOTIDE SEQUENCE</scope>
    <source>
        <tissue evidence="1">Shoot tissue taken approximately 20 cm above the soil surface</tissue>
    </source>
</reference>
<sequence>MAMAAATVAVAPAGTLRTGRRRTRGVGGRVQDVWAMQEQLGLFMKKYLRVLLLAIIT</sequence>
<reference evidence="1" key="2">
    <citation type="journal article" date="2015" name="Data Brief">
        <title>Shoot transcriptome of the giant reed, Arundo donax.</title>
        <authorList>
            <person name="Barrero R.A."/>
            <person name="Guerrero F.D."/>
            <person name="Moolhuijzen P."/>
            <person name="Goolsby J.A."/>
            <person name="Tidwell J."/>
            <person name="Bellgard S.E."/>
            <person name="Bellgard M.I."/>
        </authorList>
    </citation>
    <scope>NUCLEOTIDE SEQUENCE</scope>
    <source>
        <tissue evidence="1">Shoot tissue taken approximately 20 cm above the soil surface</tissue>
    </source>
</reference>
<dbReference type="AlphaFoldDB" id="A0A0A9D1U0"/>
<proteinExistence type="predicted"/>